<comment type="caution">
    <text evidence="1">The sequence shown here is derived from an EMBL/GenBank/DDBJ whole genome shotgun (WGS) entry which is preliminary data.</text>
</comment>
<reference evidence="1 2" key="1">
    <citation type="submission" date="2024-02" db="EMBL/GenBank/DDBJ databases">
        <title>de novo genome assembly of Solanum bulbocastanum strain 11H21.</title>
        <authorList>
            <person name="Hosaka A.J."/>
        </authorList>
    </citation>
    <scope>NUCLEOTIDE SEQUENCE [LARGE SCALE GENOMIC DNA]</scope>
    <source>
        <tissue evidence="1">Young leaves</tissue>
    </source>
</reference>
<protein>
    <submittedName>
        <fullName evidence="1">Uncharacterized protein</fullName>
    </submittedName>
</protein>
<proteinExistence type="predicted"/>
<dbReference type="Proteomes" id="UP001371456">
    <property type="component" value="Unassembled WGS sequence"/>
</dbReference>
<name>A0AAN8Y1T0_SOLBU</name>
<evidence type="ECO:0000313" key="2">
    <source>
        <dbReference type="Proteomes" id="UP001371456"/>
    </source>
</evidence>
<dbReference type="EMBL" id="JBANQN010000011">
    <property type="protein sequence ID" value="KAK6776425.1"/>
    <property type="molecule type" value="Genomic_DNA"/>
</dbReference>
<organism evidence="1 2">
    <name type="scientific">Solanum bulbocastanum</name>
    <name type="common">Wild potato</name>
    <dbReference type="NCBI Taxonomy" id="147425"/>
    <lineage>
        <taxon>Eukaryota</taxon>
        <taxon>Viridiplantae</taxon>
        <taxon>Streptophyta</taxon>
        <taxon>Embryophyta</taxon>
        <taxon>Tracheophyta</taxon>
        <taxon>Spermatophyta</taxon>
        <taxon>Magnoliopsida</taxon>
        <taxon>eudicotyledons</taxon>
        <taxon>Gunneridae</taxon>
        <taxon>Pentapetalae</taxon>
        <taxon>asterids</taxon>
        <taxon>lamiids</taxon>
        <taxon>Solanales</taxon>
        <taxon>Solanaceae</taxon>
        <taxon>Solanoideae</taxon>
        <taxon>Solaneae</taxon>
        <taxon>Solanum</taxon>
    </lineage>
</organism>
<dbReference type="AlphaFoldDB" id="A0AAN8Y1T0"/>
<evidence type="ECO:0000313" key="1">
    <source>
        <dbReference type="EMBL" id="KAK6776425.1"/>
    </source>
</evidence>
<keyword evidence="2" id="KW-1185">Reference proteome</keyword>
<gene>
    <name evidence="1" type="ORF">RDI58_027426</name>
</gene>
<sequence>MKDQSKTTPYLEDRFVLFSKNLLSQKHLLISFLPSILQHKKPENTLLLHLLTTTHLLSLFH</sequence>
<accession>A0AAN8Y1T0</accession>